<name>A0A3R6ZXP0_9LACO</name>
<dbReference type="Gene3D" id="3.90.770.10">
    <property type="entry name" value="3-hydroxy-3-methylglutaryl-coenzyme A Reductase, Chain A, domain 2"/>
    <property type="match status" value="2"/>
</dbReference>
<dbReference type="InterPro" id="IPR004553">
    <property type="entry name" value="HMG_CoA_Rdtase_bac-typ"/>
</dbReference>
<proteinExistence type="inferred from homology"/>
<protein>
    <recommendedName>
        <fullName evidence="3">3-hydroxy-3-methylglutaryl coenzyme A reductase</fullName>
        <shortName evidence="3">HMG-CoA reductase</shortName>
        <ecNumber evidence="3">1.1.1.88</ecNumber>
    </recommendedName>
</protein>
<dbReference type="InterPro" id="IPR009029">
    <property type="entry name" value="HMG_CoA_Rdtase_sub-bd_dom_sf"/>
</dbReference>
<dbReference type="InterPro" id="IPR002202">
    <property type="entry name" value="HMG_CoA_Rdtase"/>
</dbReference>
<sequence>MTKLYEMTTAQRLKQLEMEGYLTQSDIELLQTNSALPATIGSHLVENYLGNFALPFGVANHFLINQQDYLIPMATEEPSVIAAASNAAQRVARSGGFQTQVFRNGLQGQIVFQGHLKDKTSFLQQHHNQIMTIADQAHPTLQQHGGGLKDININNYKDFVEFNLLINPAEAMGANVVNTILEAVAHYLQQQLPQLDLLMAILSNQAPQQIASASAQIDFEQLATSQYSGYQVAQRIVAASEFAQISAARAATHNKGIMNGVIATVLATGNDTRNINAAVYAGLNQNQKTLSEWQIHDQKLVGNIRLSLPLGSVGGAISTLPMAQLAMRILQQPSAAQLMGIVAAVGLASNLAALRALVTQGIQAGHMNLQWQSLAIMAGAKADEIAPIVTYLKAHPQVANLANAHKQLEQLRKDK</sequence>
<dbReference type="SUPFAM" id="SSF55035">
    <property type="entry name" value="NAD-binding domain of HMG-CoA reductase"/>
    <property type="match status" value="1"/>
</dbReference>
<dbReference type="EMBL" id="QOCR01000004">
    <property type="protein sequence ID" value="RHW50207.1"/>
    <property type="molecule type" value="Genomic_DNA"/>
</dbReference>
<comment type="catalytic activity">
    <reaction evidence="3">
        <text>(R)-mevalonate + 2 NAD(+) + CoA = (3S)-3-hydroxy-3-methylglutaryl-CoA + 2 NADH + 2 H(+)</text>
        <dbReference type="Rhea" id="RHEA:14833"/>
        <dbReference type="ChEBI" id="CHEBI:15378"/>
        <dbReference type="ChEBI" id="CHEBI:36464"/>
        <dbReference type="ChEBI" id="CHEBI:43074"/>
        <dbReference type="ChEBI" id="CHEBI:57287"/>
        <dbReference type="ChEBI" id="CHEBI:57540"/>
        <dbReference type="ChEBI" id="CHEBI:57945"/>
        <dbReference type="EC" id="1.1.1.88"/>
    </reaction>
</comment>
<dbReference type="UniPathway" id="UPA00257">
    <property type="reaction ID" value="UER00367"/>
</dbReference>
<dbReference type="OrthoDB" id="9764892at2"/>
<keyword evidence="3" id="KW-0520">NAD</keyword>
<dbReference type="PANTHER" id="PTHR10572">
    <property type="entry name" value="3-HYDROXY-3-METHYLGLUTARYL-COENZYME A REDUCTASE"/>
    <property type="match status" value="1"/>
</dbReference>
<organism evidence="4 5">
    <name type="scientific">Bombilactobacillus bombi</name>
    <dbReference type="NCBI Taxonomy" id="1303590"/>
    <lineage>
        <taxon>Bacteria</taxon>
        <taxon>Bacillati</taxon>
        <taxon>Bacillota</taxon>
        <taxon>Bacilli</taxon>
        <taxon>Lactobacillales</taxon>
        <taxon>Lactobacillaceae</taxon>
        <taxon>Bombilactobacillus</taxon>
    </lineage>
</organism>
<dbReference type="Gene3D" id="1.10.8.660">
    <property type="match status" value="1"/>
</dbReference>
<dbReference type="AlphaFoldDB" id="A0A3R6ZXP0"/>
<comment type="similarity">
    <text evidence="1 3">Belongs to the HMG-CoA reductase family.</text>
</comment>
<dbReference type="PROSITE" id="PS50065">
    <property type="entry name" value="HMG_COA_REDUCTASE_4"/>
    <property type="match status" value="1"/>
</dbReference>
<dbReference type="CDD" id="cd00644">
    <property type="entry name" value="HMG-CoA_reductase_classII"/>
    <property type="match status" value="1"/>
</dbReference>
<evidence type="ECO:0000256" key="2">
    <source>
        <dbReference type="ARBA" id="ARBA00023002"/>
    </source>
</evidence>
<comment type="caution">
    <text evidence="4">The sequence shown here is derived from an EMBL/GenBank/DDBJ whole genome shotgun (WGS) entry which is preliminary data.</text>
</comment>
<evidence type="ECO:0000256" key="3">
    <source>
        <dbReference type="RuleBase" id="RU361219"/>
    </source>
</evidence>
<evidence type="ECO:0000256" key="1">
    <source>
        <dbReference type="ARBA" id="ARBA00007661"/>
    </source>
</evidence>
<dbReference type="GO" id="GO:0015936">
    <property type="term" value="P:coenzyme A metabolic process"/>
    <property type="evidence" value="ECO:0007669"/>
    <property type="project" value="InterPro"/>
</dbReference>
<dbReference type="InterPro" id="IPR023074">
    <property type="entry name" value="HMG_CoA_Rdtase_cat_sf"/>
</dbReference>
<keyword evidence="5" id="KW-1185">Reference proteome</keyword>
<dbReference type="RefSeq" id="WP_118902763.1">
    <property type="nucleotide sequence ID" value="NZ_QOCR01000004.1"/>
</dbReference>
<gene>
    <name evidence="4" type="ORF">DS831_08615</name>
</gene>
<dbReference type="InterPro" id="IPR009023">
    <property type="entry name" value="HMG_CoA_Rdtase_NAD(P)-bd_sf"/>
</dbReference>
<dbReference type="NCBIfam" id="TIGR00532">
    <property type="entry name" value="HMG_CoA_R_NAD"/>
    <property type="match status" value="1"/>
</dbReference>
<evidence type="ECO:0000313" key="5">
    <source>
        <dbReference type="Proteomes" id="UP000284109"/>
    </source>
</evidence>
<accession>A0A3R6ZXP0</accession>
<dbReference type="Pfam" id="PF00368">
    <property type="entry name" value="HMG-CoA_red"/>
    <property type="match status" value="1"/>
</dbReference>
<dbReference type="GO" id="GO:0004420">
    <property type="term" value="F:hydroxymethylglutaryl-CoA reductase (NADPH) activity"/>
    <property type="evidence" value="ECO:0007669"/>
    <property type="project" value="InterPro"/>
</dbReference>
<dbReference type="SUPFAM" id="SSF56542">
    <property type="entry name" value="Substrate-binding domain of HMG-CoA reductase"/>
    <property type="match status" value="1"/>
</dbReference>
<dbReference type="GO" id="GO:0140643">
    <property type="term" value="F:hydroxymethylglutaryl-CoA reductase (NADH) activity"/>
    <property type="evidence" value="ECO:0007669"/>
    <property type="project" value="UniProtKB-EC"/>
</dbReference>
<dbReference type="Proteomes" id="UP000284109">
    <property type="component" value="Unassembled WGS sequence"/>
</dbReference>
<evidence type="ECO:0000313" key="4">
    <source>
        <dbReference type="EMBL" id="RHW50207.1"/>
    </source>
</evidence>
<dbReference type="PANTHER" id="PTHR10572:SF24">
    <property type="entry name" value="3-HYDROXY-3-METHYLGLUTARYL-COENZYME A REDUCTASE"/>
    <property type="match status" value="1"/>
</dbReference>
<dbReference type="EC" id="1.1.1.88" evidence="3"/>
<comment type="pathway">
    <text evidence="3">Metabolic intermediate metabolism; (R)-mevalonate degradation; (S)-3-hydroxy-3-methylglutaryl-CoA from (R)-mevalonate: step 1/1.</text>
</comment>
<keyword evidence="2 3" id="KW-0560">Oxidoreductase</keyword>
<dbReference type="PRINTS" id="PR00071">
    <property type="entry name" value="HMGCOARDTASE"/>
</dbReference>
<reference evidence="4 5" key="1">
    <citation type="submission" date="2018-07" db="EMBL/GenBank/DDBJ databases">
        <title>Genome sequences of six Lactobacillus spp. isolated from bumble bee guts.</title>
        <authorList>
            <person name="Motta E.V.S."/>
            <person name="Moran N.A."/>
        </authorList>
    </citation>
    <scope>NUCLEOTIDE SEQUENCE [LARGE SCALE GENOMIC DNA]</scope>
    <source>
        <strain evidence="4 5">BI-1.1</strain>
    </source>
</reference>